<dbReference type="OMA" id="GVQWTPI"/>
<dbReference type="GO" id="GO:0008408">
    <property type="term" value="F:3'-5' exonuclease activity"/>
    <property type="evidence" value="ECO:0007669"/>
    <property type="project" value="TreeGrafter"/>
</dbReference>
<name>A0A087H8Z7_ARAAL</name>
<accession>A0A087H8Z7</accession>
<evidence type="ECO:0000313" key="4">
    <source>
        <dbReference type="Proteomes" id="UP000029120"/>
    </source>
</evidence>
<evidence type="ECO:0000313" key="3">
    <source>
        <dbReference type="EMBL" id="KFK38599.1"/>
    </source>
</evidence>
<dbReference type="Gramene" id="KFK38599">
    <property type="protein sequence ID" value="KFK38599"/>
    <property type="gene ID" value="AALP_AA3G134600"/>
</dbReference>
<reference evidence="4" key="1">
    <citation type="journal article" date="2015" name="Nat. Plants">
        <title>Genome expansion of Arabis alpina linked with retrotransposition and reduced symmetric DNA methylation.</title>
        <authorList>
            <person name="Willing E.M."/>
            <person name="Rawat V."/>
            <person name="Mandakova T."/>
            <person name="Maumus F."/>
            <person name="James G.V."/>
            <person name="Nordstroem K.J."/>
            <person name="Becker C."/>
            <person name="Warthmann N."/>
            <person name="Chica C."/>
            <person name="Szarzynska B."/>
            <person name="Zytnicki M."/>
            <person name="Albani M.C."/>
            <person name="Kiefer C."/>
            <person name="Bergonzi S."/>
            <person name="Castaings L."/>
            <person name="Mateos J.L."/>
            <person name="Berns M.C."/>
            <person name="Bujdoso N."/>
            <person name="Piofczyk T."/>
            <person name="de Lorenzo L."/>
            <person name="Barrero-Sicilia C."/>
            <person name="Mateos I."/>
            <person name="Piednoel M."/>
            <person name="Hagmann J."/>
            <person name="Chen-Min-Tao R."/>
            <person name="Iglesias-Fernandez R."/>
            <person name="Schuster S.C."/>
            <person name="Alonso-Blanco C."/>
            <person name="Roudier F."/>
            <person name="Carbonero P."/>
            <person name="Paz-Ares J."/>
            <person name="Davis S.J."/>
            <person name="Pecinka A."/>
            <person name="Quesneville H."/>
            <person name="Colot V."/>
            <person name="Lysak M.A."/>
            <person name="Weigel D."/>
            <person name="Coupland G."/>
            <person name="Schneeberger K."/>
        </authorList>
    </citation>
    <scope>NUCLEOTIDE SEQUENCE [LARGE SCALE GENOMIC DNA]</scope>
    <source>
        <strain evidence="4">cv. Pajares</strain>
    </source>
</reference>
<dbReference type="EMBL" id="CM002871">
    <property type="protein sequence ID" value="KFK38599.1"/>
    <property type="molecule type" value="Genomic_DNA"/>
</dbReference>
<dbReference type="PANTHER" id="PTHR13620">
    <property type="entry name" value="3-5 EXONUCLEASE"/>
    <property type="match status" value="1"/>
</dbReference>
<sequence length="227" mass="26077">MAPRIRTTASYSTHQEYTVDFFGENLIVTVTSNSSVINRWIRDVHFYNHPLVVGVGVQWTPAFYYYDDSPPESNYYSDSPTESDYHFSPPVDTLQLCVGNRCIIIQLSHCDSVPDILHGFVEDQETTFVGVWNSQDARKLEESKHQLWISDLLDLRKFVVDSQGRSLRGCSFEEIVEVCLGRRGVSLDPEISMSDWRFNLSHDQILQASIDAFVCCKLGVRNRLWEV</sequence>
<dbReference type="InterPro" id="IPR036397">
    <property type="entry name" value="RNaseH_sf"/>
</dbReference>
<keyword evidence="2" id="KW-0378">Hydrolase</keyword>
<evidence type="ECO:0000256" key="2">
    <source>
        <dbReference type="ARBA" id="ARBA00022801"/>
    </source>
</evidence>
<dbReference type="GO" id="GO:0003676">
    <property type="term" value="F:nucleic acid binding"/>
    <property type="evidence" value="ECO:0007669"/>
    <property type="project" value="InterPro"/>
</dbReference>
<dbReference type="CDD" id="cd06141">
    <property type="entry name" value="WRN_exo"/>
    <property type="match status" value="1"/>
</dbReference>
<keyword evidence="1" id="KW-0540">Nuclease</keyword>
<evidence type="ECO:0000256" key="1">
    <source>
        <dbReference type="ARBA" id="ARBA00022722"/>
    </source>
</evidence>
<dbReference type="GO" id="GO:0005737">
    <property type="term" value="C:cytoplasm"/>
    <property type="evidence" value="ECO:0007669"/>
    <property type="project" value="TreeGrafter"/>
</dbReference>
<evidence type="ECO:0008006" key="5">
    <source>
        <dbReference type="Google" id="ProtNLM"/>
    </source>
</evidence>
<proteinExistence type="predicted"/>
<dbReference type="Gene3D" id="3.30.420.10">
    <property type="entry name" value="Ribonuclease H-like superfamily/Ribonuclease H"/>
    <property type="match status" value="1"/>
</dbReference>
<keyword evidence="4" id="KW-1185">Reference proteome</keyword>
<dbReference type="PANTHER" id="PTHR13620:SF59">
    <property type="entry name" value="POLYNUCLEOTIDYL TRANSFERASE, RIBONUCLEASE H-LIKE SUPERFAMILY PROTEIN"/>
    <property type="match status" value="1"/>
</dbReference>
<dbReference type="FunFam" id="3.30.420.10:FF:000149">
    <property type="entry name" value="Polynucleotidyl transferase, ribonuclease H-like superfamily protein"/>
    <property type="match status" value="1"/>
</dbReference>
<dbReference type="Proteomes" id="UP000029120">
    <property type="component" value="Chromosome 3"/>
</dbReference>
<organism evidence="3 4">
    <name type="scientific">Arabis alpina</name>
    <name type="common">Alpine rock-cress</name>
    <dbReference type="NCBI Taxonomy" id="50452"/>
    <lineage>
        <taxon>Eukaryota</taxon>
        <taxon>Viridiplantae</taxon>
        <taxon>Streptophyta</taxon>
        <taxon>Embryophyta</taxon>
        <taxon>Tracheophyta</taxon>
        <taxon>Spermatophyta</taxon>
        <taxon>Magnoliopsida</taxon>
        <taxon>eudicotyledons</taxon>
        <taxon>Gunneridae</taxon>
        <taxon>Pentapetalae</taxon>
        <taxon>rosids</taxon>
        <taxon>malvids</taxon>
        <taxon>Brassicales</taxon>
        <taxon>Brassicaceae</taxon>
        <taxon>Arabideae</taxon>
        <taxon>Arabis</taxon>
    </lineage>
</organism>
<protein>
    <recommendedName>
        <fullName evidence="5">3'-5' exonuclease domain-containing protein</fullName>
    </recommendedName>
</protein>
<dbReference type="SUPFAM" id="SSF53098">
    <property type="entry name" value="Ribonuclease H-like"/>
    <property type="match status" value="1"/>
</dbReference>
<dbReference type="GO" id="GO:0005634">
    <property type="term" value="C:nucleus"/>
    <property type="evidence" value="ECO:0007669"/>
    <property type="project" value="TreeGrafter"/>
</dbReference>
<gene>
    <name evidence="3" type="ordered locus">AALP_Aa3g134600</name>
</gene>
<dbReference type="InterPro" id="IPR051132">
    <property type="entry name" value="3-5_Exonuclease_domain"/>
</dbReference>
<dbReference type="AlphaFoldDB" id="A0A087H8Z7"/>
<dbReference type="eggNOG" id="KOG4373">
    <property type="taxonomic scope" value="Eukaryota"/>
</dbReference>
<dbReference type="InterPro" id="IPR012337">
    <property type="entry name" value="RNaseH-like_sf"/>
</dbReference>
<dbReference type="OrthoDB" id="10261556at2759"/>